<evidence type="ECO:0000256" key="7">
    <source>
        <dbReference type="ARBA" id="ARBA00023242"/>
    </source>
</evidence>
<dbReference type="GO" id="GO:0015031">
    <property type="term" value="P:protein transport"/>
    <property type="evidence" value="ECO:0007669"/>
    <property type="project" value="UniProtKB-KW"/>
</dbReference>
<evidence type="ECO:0000256" key="8">
    <source>
        <dbReference type="SAM" id="Coils"/>
    </source>
</evidence>
<keyword evidence="10" id="KW-1185">Reference proteome</keyword>
<evidence type="ECO:0000313" key="9">
    <source>
        <dbReference type="EMBL" id="KAL0994478.1"/>
    </source>
</evidence>
<keyword evidence="2" id="KW-0813">Transport</keyword>
<protein>
    <recommendedName>
        <fullName evidence="11">Nucleoporin 88</fullName>
    </recommendedName>
</protein>
<dbReference type="PANTHER" id="PTHR13257:SF0">
    <property type="entry name" value="NUCLEAR PORE COMPLEX PROTEIN NUP88"/>
    <property type="match status" value="1"/>
</dbReference>
<dbReference type="AlphaFoldDB" id="A0ABD0X5E4"/>
<dbReference type="GO" id="GO:0005643">
    <property type="term" value="C:nuclear pore"/>
    <property type="evidence" value="ECO:0007669"/>
    <property type="project" value="UniProtKB-SubCell"/>
</dbReference>
<dbReference type="PANTHER" id="PTHR13257">
    <property type="entry name" value="NUCLEOPORIN NUP84-RELATED"/>
    <property type="match status" value="1"/>
</dbReference>
<keyword evidence="8" id="KW-0175">Coiled coil</keyword>
<evidence type="ECO:0000256" key="3">
    <source>
        <dbReference type="ARBA" id="ARBA00022816"/>
    </source>
</evidence>
<dbReference type="EMBL" id="JAGEUA010000003">
    <property type="protein sequence ID" value="KAL0994478.1"/>
    <property type="molecule type" value="Genomic_DNA"/>
</dbReference>
<reference evidence="9 10" key="1">
    <citation type="submission" date="2024-06" db="EMBL/GenBank/DDBJ databases">
        <authorList>
            <person name="Pan Q."/>
            <person name="Wen M."/>
            <person name="Jouanno E."/>
            <person name="Zahm M."/>
            <person name="Klopp C."/>
            <person name="Cabau C."/>
            <person name="Louis A."/>
            <person name="Berthelot C."/>
            <person name="Parey E."/>
            <person name="Roest Crollius H."/>
            <person name="Montfort J."/>
            <person name="Robinson-Rechavi M."/>
            <person name="Bouchez O."/>
            <person name="Lampietro C."/>
            <person name="Lopez Roques C."/>
            <person name="Donnadieu C."/>
            <person name="Postlethwait J."/>
            <person name="Bobe J."/>
            <person name="Verreycken H."/>
            <person name="Guiguen Y."/>
        </authorList>
    </citation>
    <scope>NUCLEOTIDE SEQUENCE [LARGE SCALE GENOMIC DNA]</scope>
    <source>
        <strain evidence="9">Up_M1</strain>
        <tissue evidence="9">Testis</tissue>
    </source>
</reference>
<name>A0ABD0X5E4_UMBPY</name>
<sequence length="730" mass="82307">MTSFSNDWKMAAFTGERWRNELPNHDIFNKLREQFNLDHNLICRKNSKNLTFCLNGDLFVWNDADSVFYTTNLRQLNSDENLGSVKYQTLLCINPPRFEVCQVLLSPTQYHVALIGKRGATILELPQRWGKRSEFEGGRSKVNCKSVPVAERFFTSSGSVTLRQAAWFPSEAEEPHLVLLTSDNTIRVYSLKEPQNPAKVLSVSQSEEDSSVHTRGRSYAASLGEIAVAFDFGPVASDPRHLTGQRSKEDVLVYPLYVLYENGETYLSYTSLGHSSGSFSKPIGPLPMYPAAEDNYGYDACAVLCLPCVPNILVIATETGTLYHCVVLEAEEDEDTGAVERWMRGSEAVPSLYVFECVELELTLKLPAVEEEEPVDSDFTCPIRLHRDPLCQHRYHCTHEAGVHSVGLTWFKKLHTFLQSDEEEKDSLQELSADQRCIIEHILCTRPLSSSLSAPVQGFWIVSDLSLGATMICITSTYECLLLPLLSSIRPMSPPLLCSHPGVGSTSSPLRGMHGDSFEQHIRNILARSSTNPLMLRAGDKDTASPPPECLQLLSRATQVFREEYILKQDLAREEMERRVKLLTGQKNKQVEDLALCREERKSLREAAERLADKYEDAKYRHDATLNRVKQILGSLRGQLPILSDSEKDMKKEVQIISDQLRHLDNGIKQVKMKKDYQKKQMNKGASPAKATVSLNAHQRTCVQGVIKEQGEQIGDMMKQIKDIKNHFSF</sequence>
<dbReference type="GO" id="GO:0051028">
    <property type="term" value="P:mRNA transport"/>
    <property type="evidence" value="ECO:0007669"/>
    <property type="project" value="UniProtKB-KW"/>
</dbReference>
<proteinExistence type="predicted"/>
<keyword evidence="5" id="KW-0811">Translocation</keyword>
<dbReference type="Proteomes" id="UP001557470">
    <property type="component" value="Unassembled WGS sequence"/>
</dbReference>
<keyword evidence="4" id="KW-0653">Protein transport</keyword>
<organism evidence="9 10">
    <name type="scientific">Umbra pygmaea</name>
    <name type="common">Eastern mudminnow</name>
    <dbReference type="NCBI Taxonomy" id="75934"/>
    <lineage>
        <taxon>Eukaryota</taxon>
        <taxon>Metazoa</taxon>
        <taxon>Chordata</taxon>
        <taxon>Craniata</taxon>
        <taxon>Vertebrata</taxon>
        <taxon>Euteleostomi</taxon>
        <taxon>Actinopterygii</taxon>
        <taxon>Neopterygii</taxon>
        <taxon>Teleostei</taxon>
        <taxon>Protacanthopterygii</taxon>
        <taxon>Esociformes</taxon>
        <taxon>Umbridae</taxon>
        <taxon>Umbra</taxon>
    </lineage>
</organism>
<evidence type="ECO:0000256" key="4">
    <source>
        <dbReference type="ARBA" id="ARBA00022927"/>
    </source>
</evidence>
<accession>A0ABD0X5E4</accession>
<keyword evidence="6" id="KW-0906">Nuclear pore complex</keyword>
<dbReference type="Pfam" id="PF10168">
    <property type="entry name" value="Nup88"/>
    <property type="match status" value="1"/>
</dbReference>
<evidence type="ECO:0000256" key="2">
    <source>
        <dbReference type="ARBA" id="ARBA00022448"/>
    </source>
</evidence>
<keyword evidence="7" id="KW-0539">Nucleus</keyword>
<evidence type="ECO:0008006" key="11">
    <source>
        <dbReference type="Google" id="ProtNLM"/>
    </source>
</evidence>
<evidence type="ECO:0000256" key="6">
    <source>
        <dbReference type="ARBA" id="ARBA00023132"/>
    </source>
</evidence>
<evidence type="ECO:0000313" key="10">
    <source>
        <dbReference type="Proteomes" id="UP001557470"/>
    </source>
</evidence>
<gene>
    <name evidence="9" type="ORF">UPYG_G00122740</name>
</gene>
<comment type="subcellular location">
    <subcellularLocation>
        <location evidence="1">Nucleus</location>
        <location evidence="1">Nuclear pore complex</location>
    </subcellularLocation>
</comment>
<evidence type="ECO:0000256" key="5">
    <source>
        <dbReference type="ARBA" id="ARBA00023010"/>
    </source>
</evidence>
<evidence type="ECO:0000256" key="1">
    <source>
        <dbReference type="ARBA" id="ARBA00004567"/>
    </source>
</evidence>
<keyword evidence="3" id="KW-0509">mRNA transport</keyword>
<comment type="caution">
    <text evidence="9">The sequence shown here is derived from an EMBL/GenBank/DDBJ whole genome shotgun (WGS) entry which is preliminary data.</text>
</comment>
<dbReference type="InterPro" id="IPR019321">
    <property type="entry name" value="Nucleoporin_Nup88"/>
</dbReference>
<dbReference type="InterPro" id="IPR037700">
    <property type="entry name" value="NUP88/NUP82"/>
</dbReference>
<feature type="coiled-coil region" evidence="8">
    <location>
        <begin position="573"/>
        <end position="621"/>
    </location>
</feature>